<reference evidence="2 3" key="1">
    <citation type="submission" date="2017-05" db="EMBL/GenBank/DDBJ databases">
        <title>Complete genome sequence of Streptomyces sp. SCSIO 03032 revealed the diverse biosynthetic pathways for its bioactive secondary metabolites.</title>
        <authorList>
            <person name="Ma L."/>
            <person name="Zhu Y."/>
            <person name="Zhang W."/>
            <person name="Zhang G."/>
            <person name="Tian X."/>
            <person name="Zhang S."/>
            <person name="Zhang C."/>
        </authorList>
    </citation>
    <scope>NUCLEOTIDE SEQUENCE [LARGE SCALE GENOMIC DNA]</scope>
    <source>
        <strain evidence="2 3">SCSIO 03032</strain>
    </source>
</reference>
<organism evidence="2 3">
    <name type="scientific">Streptomyces marincola</name>
    <dbReference type="NCBI Taxonomy" id="2878388"/>
    <lineage>
        <taxon>Bacteria</taxon>
        <taxon>Bacillati</taxon>
        <taxon>Actinomycetota</taxon>
        <taxon>Actinomycetes</taxon>
        <taxon>Kitasatosporales</taxon>
        <taxon>Streptomycetaceae</taxon>
        <taxon>Streptomyces</taxon>
    </lineage>
</organism>
<dbReference type="Proteomes" id="UP000194218">
    <property type="component" value="Chromosome"/>
</dbReference>
<proteinExistence type="predicted"/>
<keyword evidence="3" id="KW-1185">Reference proteome</keyword>
<protein>
    <submittedName>
        <fullName evidence="2">Uncharacterized protein</fullName>
    </submittedName>
</protein>
<dbReference type="RefSeq" id="WP_086157687.1">
    <property type="nucleotide sequence ID" value="NZ_CP021121.1"/>
</dbReference>
<dbReference type="OrthoDB" id="4227042at2"/>
<sequence>MTDDPYRPAGQPDLFLPDGELSEFVGWLEAALESLRDSRLTPEQVNALSAEAGQFGQSSAAAALFTRYEEVRARLESFVRVQQDAMEMLGITTTLMENDYQATEVEQVDRLNQIIAGMTEVYTSPGSTPEGRAPGDSGSVVAD</sequence>
<dbReference type="AlphaFoldDB" id="A0A1W7CTM0"/>
<dbReference type="EMBL" id="CP021121">
    <property type="protein sequence ID" value="ARQ68173.1"/>
    <property type="molecule type" value="Genomic_DNA"/>
</dbReference>
<evidence type="ECO:0000313" key="3">
    <source>
        <dbReference type="Proteomes" id="UP000194218"/>
    </source>
</evidence>
<evidence type="ECO:0000313" key="2">
    <source>
        <dbReference type="EMBL" id="ARQ68173.1"/>
    </source>
</evidence>
<feature type="region of interest" description="Disordered" evidence="1">
    <location>
        <begin position="121"/>
        <end position="143"/>
    </location>
</feature>
<accession>A0A1W7CTM0</accession>
<dbReference type="KEGG" id="smao:CAG99_04355"/>
<gene>
    <name evidence="2" type="ORF">CAG99_04355</name>
</gene>
<evidence type="ECO:0000256" key="1">
    <source>
        <dbReference type="SAM" id="MobiDB-lite"/>
    </source>
</evidence>
<name>A0A1W7CTM0_9ACTN</name>